<proteinExistence type="predicted"/>
<accession>A0A0F9JZG3</accession>
<gene>
    <name evidence="1" type="ORF">LCGC14_1393390</name>
</gene>
<dbReference type="AlphaFoldDB" id="A0A0F9JZG3"/>
<sequence length="63" mass="7353">MKRIFDIIYDANPRRHLDNLERRMLKIGEESGEAMAAYLNVTSELNAKGSTWEDLREELLDTI</sequence>
<feature type="non-terminal residue" evidence="1">
    <location>
        <position position="63"/>
    </location>
</feature>
<dbReference type="EMBL" id="LAZR01009028">
    <property type="protein sequence ID" value="KKM75138.1"/>
    <property type="molecule type" value="Genomic_DNA"/>
</dbReference>
<comment type="caution">
    <text evidence="1">The sequence shown here is derived from an EMBL/GenBank/DDBJ whole genome shotgun (WGS) entry which is preliminary data.</text>
</comment>
<reference evidence="1" key="1">
    <citation type="journal article" date="2015" name="Nature">
        <title>Complex archaea that bridge the gap between prokaryotes and eukaryotes.</title>
        <authorList>
            <person name="Spang A."/>
            <person name="Saw J.H."/>
            <person name="Jorgensen S.L."/>
            <person name="Zaremba-Niedzwiedzka K."/>
            <person name="Martijn J."/>
            <person name="Lind A.E."/>
            <person name="van Eijk R."/>
            <person name="Schleper C."/>
            <person name="Guy L."/>
            <person name="Ettema T.J."/>
        </authorList>
    </citation>
    <scope>NUCLEOTIDE SEQUENCE</scope>
</reference>
<protein>
    <submittedName>
        <fullName evidence="1">Uncharacterized protein</fullName>
    </submittedName>
</protein>
<organism evidence="1">
    <name type="scientific">marine sediment metagenome</name>
    <dbReference type="NCBI Taxonomy" id="412755"/>
    <lineage>
        <taxon>unclassified sequences</taxon>
        <taxon>metagenomes</taxon>
        <taxon>ecological metagenomes</taxon>
    </lineage>
</organism>
<evidence type="ECO:0000313" key="1">
    <source>
        <dbReference type="EMBL" id="KKM75138.1"/>
    </source>
</evidence>
<name>A0A0F9JZG3_9ZZZZ</name>